<dbReference type="PANTHER" id="PTHR23249">
    <property type="entry name" value="TRAFFICKING PROTEIN PARTICLE COMPLEX SUBUNIT"/>
    <property type="match status" value="1"/>
</dbReference>
<protein>
    <submittedName>
        <fullName evidence="4">Sybindin-like family protein</fullName>
    </submittedName>
</protein>
<dbReference type="AlphaFoldDB" id="A0A9K3KHG7"/>
<evidence type="ECO:0000256" key="2">
    <source>
        <dbReference type="ARBA" id="ARBA00022892"/>
    </source>
</evidence>
<feature type="compositionally biased region" description="Low complexity" evidence="3">
    <location>
        <begin position="115"/>
        <end position="151"/>
    </location>
</feature>
<evidence type="ECO:0000313" key="4">
    <source>
        <dbReference type="EMBL" id="KAG7343715.1"/>
    </source>
</evidence>
<dbReference type="GO" id="GO:0005737">
    <property type="term" value="C:cytoplasm"/>
    <property type="evidence" value="ECO:0007669"/>
    <property type="project" value="GOC"/>
</dbReference>
<dbReference type="PANTHER" id="PTHR23249:SF16">
    <property type="entry name" value="TRAFFICKING PROTEIN PARTICLE COMPLEX SUBUNIT 1"/>
    <property type="match status" value="1"/>
</dbReference>
<gene>
    <name evidence="4" type="ORF">IV203_021723</name>
</gene>
<feature type="compositionally biased region" description="Low complexity" evidence="3">
    <location>
        <begin position="171"/>
        <end position="186"/>
    </location>
</feature>
<evidence type="ECO:0000256" key="1">
    <source>
        <dbReference type="ARBA" id="ARBA00022448"/>
    </source>
</evidence>
<dbReference type="SMART" id="SM01399">
    <property type="entry name" value="Sybindin"/>
    <property type="match status" value="1"/>
</dbReference>
<dbReference type="GO" id="GO:0030008">
    <property type="term" value="C:TRAPP complex"/>
    <property type="evidence" value="ECO:0007669"/>
    <property type="project" value="InterPro"/>
</dbReference>
<dbReference type="Proteomes" id="UP000693970">
    <property type="component" value="Unassembled WGS sequence"/>
</dbReference>
<keyword evidence="2" id="KW-0931">ER-Golgi transport</keyword>
<dbReference type="InterPro" id="IPR007233">
    <property type="entry name" value="TRAPPC"/>
</dbReference>
<sequence length="285" mass="30728">MTVHSFLIFDRRGKTLFSKRYFQVPGEEEETEAQRSDQQKLIYGMLLSLKELCGTMSPNDDDDDDENDNNSNNNGGSKGDVQLIKTGAATLYNFETVSGLRFVLYTTAETSVGRTSSATSVTSPSVLSPTAGTAGTTTGATGTSGTTTTTGTPILTAATSGMMGTTTTTTTATLPTGTGGSTNTPLASPPSSNPNLNSGHPWTVVPNTTTVMTHPQITAQIRISLRHIYEHLWVNLVVRSPLYRPPQQQQDQQQSTSTTQPLDFLKATNFEVSLDNYLKGMPWFR</sequence>
<evidence type="ECO:0000313" key="5">
    <source>
        <dbReference type="Proteomes" id="UP000693970"/>
    </source>
</evidence>
<dbReference type="EMBL" id="JAGRRH010000023">
    <property type="protein sequence ID" value="KAG7343715.1"/>
    <property type="molecule type" value="Genomic_DNA"/>
</dbReference>
<reference evidence="4" key="1">
    <citation type="journal article" date="2021" name="Sci. Rep.">
        <title>Diploid genomic architecture of Nitzschia inconspicua, an elite biomass production diatom.</title>
        <authorList>
            <person name="Oliver A."/>
            <person name="Podell S."/>
            <person name="Pinowska A."/>
            <person name="Traller J.C."/>
            <person name="Smith S.R."/>
            <person name="McClure R."/>
            <person name="Beliaev A."/>
            <person name="Bohutskyi P."/>
            <person name="Hill E.A."/>
            <person name="Rabines A."/>
            <person name="Zheng H."/>
            <person name="Allen L.Z."/>
            <person name="Kuo A."/>
            <person name="Grigoriev I.V."/>
            <person name="Allen A.E."/>
            <person name="Hazlebeck D."/>
            <person name="Allen E.E."/>
        </authorList>
    </citation>
    <scope>NUCLEOTIDE SEQUENCE</scope>
    <source>
        <strain evidence="4">Hildebrandi</strain>
    </source>
</reference>
<accession>A0A9K3KHG7</accession>
<feature type="region of interest" description="Disordered" evidence="3">
    <location>
        <begin position="113"/>
        <end position="151"/>
    </location>
</feature>
<name>A0A9K3KHG7_9STRA</name>
<organism evidence="4 5">
    <name type="scientific">Nitzschia inconspicua</name>
    <dbReference type="NCBI Taxonomy" id="303405"/>
    <lineage>
        <taxon>Eukaryota</taxon>
        <taxon>Sar</taxon>
        <taxon>Stramenopiles</taxon>
        <taxon>Ochrophyta</taxon>
        <taxon>Bacillariophyta</taxon>
        <taxon>Bacillariophyceae</taxon>
        <taxon>Bacillariophycidae</taxon>
        <taxon>Bacillariales</taxon>
        <taxon>Bacillariaceae</taxon>
        <taxon>Nitzschia</taxon>
    </lineage>
</organism>
<feature type="compositionally biased region" description="Acidic residues" evidence="3">
    <location>
        <begin position="59"/>
        <end position="68"/>
    </location>
</feature>
<feature type="region of interest" description="Disordered" evidence="3">
    <location>
        <begin position="171"/>
        <end position="200"/>
    </location>
</feature>
<dbReference type="OrthoDB" id="246406at2759"/>
<keyword evidence="1" id="KW-0813">Transport</keyword>
<feature type="region of interest" description="Disordered" evidence="3">
    <location>
        <begin position="54"/>
        <end position="81"/>
    </location>
</feature>
<proteinExistence type="predicted"/>
<dbReference type="Pfam" id="PF04099">
    <property type="entry name" value="Sybindin"/>
    <property type="match status" value="1"/>
</dbReference>
<dbReference type="GO" id="GO:0006888">
    <property type="term" value="P:endoplasmic reticulum to Golgi vesicle-mediated transport"/>
    <property type="evidence" value="ECO:0007669"/>
    <property type="project" value="TreeGrafter"/>
</dbReference>
<evidence type="ECO:0000256" key="3">
    <source>
        <dbReference type="SAM" id="MobiDB-lite"/>
    </source>
</evidence>
<comment type="caution">
    <text evidence="4">The sequence shown here is derived from an EMBL/GenBank/DDBJ whole genome shotgun (WGS) entry which is preliminary data.</text>
</comment>
<reference evidence="4" key="2">
    <citation type="submission" date="2021-04" db="EMBL/GenBank/DDBJ databases">
        <authorList>
            <person name="Podell S."/>
        </authorList>
    </citation>
    <scope>NUCLEOTIDE SEQUENCE</scope>
    <source>
        <strain evidence="4">Hildebrandi</strain>
    </source>
</reference>
<keyword evidence="5" id="KW-1185">Reference proteome</keyword>